<dbReference type="Proteomes" id="UP001165060">
    <property type="component" value="Unassembled WGS sequence"/>
</dbReference>
<keyword evidence="6" id="KW-1185">Reference proteome</keyword>
<gene>
    <name evidence="5" type="ORF">TeGR_g10663</name>
</gene>
<sequence length="123" mass="13807">MVQVKAFELRDKTKEELLRSLDELKGELATLRVAKVTGGAASKLAKIGTVRKNIARTLTVYNTKVKEGVREAYKGKKYAPKQIRAKKTRAMRRALTPKEAGQKTVKAAKKERHYSKRVIAIKA</sequence>
<evidence type="ECO:0000256" key="2">
    <source>
        <dbReference type="ARBA" id="ARBA00022980"/>
    </source>
</evidence>
<evidence type="ECO:0000256" key="3">
    <source>
        <dbReference type="ARBA" id="ARBA00023274"/>
    </source>
</evidence>
<keyword evidence="3" id="KW-0687">Ribonucleoprotein</keyword>
<evidence type="ECO:0008006" key="7">
    <source>
        <dbReference type="Google" id="ProtNLM"/>
    </source>
</evidence>
<feature type="compositionally biased region" description="Basic residues" evidence="4">
    <location>
        <begin position="81"/>
        <end position="92"/>
    </location>
</feature>
<dbReference type="Gene3D" id="6.10.250.3450">
    <property type="match status" value="1"/>
</dbReference>
<protein>
    <recommendedName>
        <fullName evidence="7">60S ribosomal protein L35</fullName>
    </recommendedName>
</protein>
<dbReference type="EMBL" id="BRYB01001077">
    <property type="protein sequence ID" value="GMI42581.1"/>
    <property type="molecule type" value="Genomic_DNA"/>
</dbReference>
<evidence type="ECO:0000313" key="6">
    <source>
        <dbReference type="Proteomes" id="UP001165060"/>
    </source>
</evidence>
<proteinExistence type="inferred from homology"/>
<feature type="region of interest" description="Disordered" evidence="4">
    <location>
        <begin position="81"/>
        <end position="111"/>
    </location>
</feature>
<reference evidence="5 6" key="1">
    <citation type="journal article" date="2023" name="Commun. Biol.">
        <title>Genome analysis of Parmales, the sister group of diatoms, reveals the evolutionary specialization of diatoms from phago-mixotrophs to photoautotrophs.</title>
        <authorList>
            <person name="Ban H."/>
            <person name="Sato S."/>
            <person name="Yoshikawa S."/>
            <person name="Yamada K."/>
            <person name="Nakamura Y."/>
            <person name="Ichinomiya M."/>
            <person name="Sato N."/>
            <person name="Blanc-Mathieu R."/>
            <person name="Endo H."/>
            <person name="Kuwata A."/>
            <person name="Ogata H."/>
        </authorList>
    </citation>
    <scope>NUCLEOTIDE SEQUENCE [LARGE SCALE GENOMIC DNA]</scope>
</reference>
<dbReference type="Gene3D" id="1.10.287.310">
    <property type="match status" value="1"/>
</dbReference>
<accession>A0ABQ6N843</accession>
<dbReference type="InterPro" id="IPR045059">
    <property type="entry name" value="Ribosomal_uL29_euk"/>
</dbReference>
<dbReference type="NCBIfam" id="TIGR00012">
    <property type="entry name" value="L29"/>
    <property type="match status" value="1"/>
</dbReference>
<dbReference type="InterPro" id="IPR036049">
    <property type="entry name" value="Ribosomal_uL29_sf"/>
</dbReference>
<evidence type="ECO:0000256" key="1">
    <source>
        <dbReference type="ARBA" id="ARBA00009254"/>
    </source>
</evidence>
<dbReference type="PANTHER" id="PTHR45722:SF2">
    <property type="entry name" value="LARGE RIBOSOMAL SUBUNIT PROTEIN UL29-RELATED"/>
    <property type="match status" value="1"/>
</dbReference>
<dbReference type="HAMAP" id="MF_00374">
    <property type="entry name" value="Ribosomal_uL29"/>
    <property type="match status" value="1"/>
</dbReference>
<dbReference type="CDD" id="cd00427">
    <property type="entry name" value="Ribosomal_L29_HIP"/>
    <property type="match status" value="1"/>
</dbReference>
<evidence type="ECO:0000313" key="5">
    <source>
        <dbReference type="EMBL" id="GMI42581.1"/>
    </source>
</evidence>
<comment type="caution">
    <text evidence="5">The sequence shown here is derived from an EMBL/GenBank/DDBJ whole genome shotgun (WGS) entry which is preliminary data.</text>
</comment>
<dbReference type="PANTHER" id="PTHR45722">
    <property type="entry name" value="60S RIBOSOMAL PROTEIN L35"/>
    <property type="match status" value="1"/>
</dbReference>
<name>A0ABQ6N843_9STRA</name>
<dbReference type="Pfam" id="PF00831">
    <property type="entry name" value="Ribosomal_L29"/>
    <property type="match status" value="1"/>
</dbReference>
<organism evidence="5 6">
    <name type="scientific">Tetraparma gracilis</name>
    <dbReference type="NCBI Taxonomy" id="2962635"/>
    <lineage>
        <taxon>Eukaryota</taxon>
        <taxon>Sar</taxon>
        <taxon>Stramenopiles</taxon>
        <taxon>Ochrophyta</taxon>
        <taxon>Bolidophyceae</taxon>
        <taxon>Parmales</taxon>
        <taxon>Triparmaceae</taxon>
        <taxon>Tetraparma</taxon>
    </lineage>
</organism>
<comment type="similarity">
    <text evidence="1">Belongs to the universal ribosomal protein uL29 family.</text>
</comment>
<evidence type="ECO:0000256" key="4">
    <source>
        <dbReference type="SAM" id="MobiDB-lite"/>
    </source>
</evidence>
<keyword evidence="2" id="KW-0689">Ribosomal protein</keyword>
<dbReference type="InterPro" id="IPR001854">
    <property type="entry name" value="Ribosomal_uL29"/>
</dbReference>
<dbReference type="SUPFAM" id="SSF46561">
    <property type="entry name" value="Ribosomal protein L29 (L29p)"/>
    <property type="match status" value="1"/>
</dbReference>